<proteinExistence type="predicted"/>
<feature type="transmembrane region" description="Helical" evidence="2">
    <location>
        <begin position="9"/>
        <end position="29"/>
    </location>
</feature>
<keyword evidence="2" id="KW-0812">Transmembrane</keyword>
<feature type="region of interest" description="Disordered" evidence="1">
    <location>
        <begin position="54"/>
        <end position="81"/>
    </location>
</feature>
<dbReference type="AlphaFoldDB" id="A0A561URU5"/>
<dbReference type="EMBL" id="VIWW01000001">
    <property type="protein sequence ID" value="TWG02081.1"/>
    <property type="molecule type" value="Genomic_DNA"/>
</dbReference>
<organism evidence="3 4">
    <name type="scientific">Streptomyces brevispora</name>
    <dbReference type="NCBI Taxonomy" id="887462"/>
    <lineage>
        <taxon>Bacteria</taxon>
        <taxon>Bacillati</taxon>
        <taxon>Actinomycetota</taxon>
        <taxon>Actinomycetes</taxon>
        <taxon>Kitasatosporales</taxon>
        <taxon>Streptomycetaceae</taxon>
        <taxon>Streptomyces</taxon>
    </lineage>
</organism>
<dbReference type="RefSeq" id="WP_145762582.1">
    <property type="nucleotide sequence ID" value="NZ_VIWW01000001.1"/>
</dbReference>
<gene>
    <name evidence="3" type="ORF">FHX80_11482</name>
</gene>
<protein>
    <submittedName>
        <fullName evidence="3">Uncharacterized protein</fullName>
    </submittedName>
</protein>
<keyword evidence="2" id="KW-1133">Transmembrane helix</keyword>
<evidence type="ECO:0000313" key="3">
    <source>
        <dbReference type="EMBL" id="TWG02081.1"/>
    </source>
</evidence>
<evidence type="ECO:0000256" key="2">
    <source>
        <dbReference type="SAM" id="Phobius"/>
    </source>
</evidence>
<evidence type="ECO:0000313" key="4">
    <source>
        <dbReference type="Proteomes" id="UP000318186"/>
    </source>
</evidence>
<evidence type="ECO:0000256" key="1">
    <source>
        <dbReference type="SAM" id="MobiDB-lite"/>
    </source>
</evidence>
<accession>A0A561URU5</accession>
<sequence>MVGGGRRRAAVLGGVVAGAVLVSGIGLWATDSWPFRDSYCWGAWEQDSGASFLGDEALGKSGSERRATESAPPSADRPHGTCTLAVTSEIEDDDSDRPLTFKEQITLEYGPVPAGDKERRAWIAQYFHGSASPLPDGLDGLVASDRAMLVLPAECDADGRASAVTIRSESVGDGHLGKVAMPFAIGNSAEVGRMLLDAANTTMKKAGCAPGKPLRMTSPLVTVAEDDERASNPLCRIPGVSFDFGQGLRYQQQVGAVTDRLQTCSVVWQTPREPDEPSAQYVMARRPRLVAVFDGLPAGAAHGLLRASCGGRPTVFYGNVDTGLQGRGRPDDRRVFDRFTESVGQRIGCGDGEDA</sequence>
<reference evidence="3 4" key="1">
    <citation type="submission" date="2019-06" db="EMBL/GenBank/DDBJ databases">
        <title>Sequencing the genomes of 1000 actinobacteria strains.</title>
        <authorList>
            <person name="Klenk H.-P."/>
        </authorList>
    </citation>
    <scope>NUCLEOTIDE SEQUENCE [LARGE SCALE GENOMIC DNA]</scope>
    <source>
        <strain evidence="3 4">DSM 42059</strain>
    </source>
</reference>
<comment type="caution">
    <text evidence="3">The sequence shown here is derived from an EMBL/GenBank/DDBJ whole genome shotgun (WGS) entry which is preliminary data.</text>
</comment>
<dbReference type="Proteomes" id="UP000318186">
    <property type="component" value="Unassembled WGS sequence"/>
</dbReference>
<name>A0A561URU5_9ACTN</name>
<keyword evidence="2" id="KW-0472">Membrane</keyword>
<dbReference type="OrthoDB" id="4112936at2"/>